<dbReference type="PROSITE" id="PS01228">
    <property type="entry name" value="COF_1"/>
    <property type="match status" value="1"/>
</dbReference>
<dbReference type="GO" id="GO:0000287">
    <property type="term" value="F:magnesium ion binding"/>
    <property type="evidence" value="ECO:0007669"/>
    <property type="project" value="UniProtKB-ARBA"/>
</dbReference>
<dbReference type="NCBIfam" id="TIGR01484">
    <property type="entry name" value="HAD-SF-IIB"/>
    <property type="match status" value="1"/>
</dbReference>
<dbReference type="SFLD" id="SFLDG01140">
    <property type="entry name" value="C2.B:_Phosphomannomutase_and_P"/>
    <property type="match status" value="1"/>
</dbReference>
<gene>
    <name evidence="6" type="ORF">GUU85_00140</name>
</gene>
<protein>
    <submittedName>
        <fullName evidence="6">Cof-type HAD-IIB family hydrolase</fullName>
    </submittedName>
</protein>
<organism evidence="6 7">
    <name type="scientific">Buchnera aphidicola subsp. Uroleucon sonchi</name>
    <dbReference type="NCBI Taxonomy" id="118118"/>
    <lineage>
        <taxon>Bacteria</taxon>
        <taxon>Pseudomonadati</taxon>
        <taxon>Pseudomonadota</taxon>
        <taxon>Gammaproteobacteria</taxon>
        <taxon>Enterobacterales</taxon>
        <taxon>Erwiniaceae</taxon>
        <taxon>Buchnera</taxon>
    </lineage>
</organism>
<dbReference type="InterPro" id="IPR000150">
    <property type="entry name" value="Cof"/>
</dbReference>
<dbReference type="Proteomes" id="UP000502958">
    <property type="component" value="Chromosome"/>
</dbReference>
<comment type="similarity">
    <text evidence="5">Belongs to the HAD-like hydrolase superfamily. Cof family.</text>
</comment>
<dbReference type="Gene3D" id="3.30.1240.10">
    <property type="match status" value="1"/>
</dbReference>
<evidence type="ECO:0000256" key="3">
    <source>
        <dbReference type="ARBA" id="ARBA00022801"/>
    </source>
</evidence>
<dbReference type="EMBL" id="CP047588">
    <property type="protein sequence ID" value="QIE01796.1"/>
    <property type="molecule type" value="Genomic_DNA"/>
</dbReference>
<dbReference type="NCBIfam" id="TIGR00099">
    <property type="entry name" value="Cof-subfamily"/>
    <property type="match status" value="1"/>
</dbReference>
<evidence type="ECO:0000256" key="2">
    <source>
        <dbReference type="ARBA" id="ARBA00022723"/>
    </source>
</evidence>
<evidence type="ECO:0000313" key="6">
    <source>
        <dbReference type="EMBL" id="QIE01796.1"/>
    </source>
</evidence>
<dbReference type="Gene3D" id="3.40.50.1000">
    <property type="entry name" value="HAD superfamily/HAD-like"/>
    <property type="match status" value="1"/>
</dbReference>
<keyword evidence="2" id="KW-0479">Metal-binding</keyword>
<sequence>MYKVIVFDLDGTLLSSKNKITKYTQQVIDILRTKKKLYFILATGRHYIDAIKIKDILKINSFMITSNGAKIYDLNNKLIFSDTLNDNIASVLCQIVYQEPDIITHIHQNDQWYINNQNIKNRFLPDYSLLKYQYFHPNFLVYKNISKIFFTSYNHQKLYILRKKIIDLFQKNVCINFSDSACLEITSEKSSKGYGLQLISHLLKISLDNFIAFGDGMNDKDMLTIVGKSYIMKNADINLKNSCPHIEIIDSNDNNGVAECLYNLFIRKQNIV</sequence>
<dbReference type="GO" id="GO:0016791">
    <property type="term" value="F:phosphatase activity"/>
    <property type="evidence" value="ECO:0007669"/>
    <property type="project" value="UniProtKB-ARBA"/>
</dbReference>
<dbReference type="PANTHER" id="PTHR47267:SF4">
    <property type="entry name" value="PYRIDOXAL PHOSPHATE PHOSPHATASE YIGL"/>
    <property type="match status" value="1"/>
</dbReference>
<dbReference type="PANTHER" id="PTHR47267">
    <property type="match status" value="1"/>
</dbReference>
<evidence type="ECO:0000256" key="1">
    <source>
        <dbReference type="ARBA" id="ARBA00001946"/>
    </source>
</evidence>
<dbReference type="Pfam" id="PF08282">
    <property type="entry name" value="Hydrolase_3"/>
    <property type="match status" value="1"/>
</dbReference>
<dbReference type="CDD" id="cd07516">
    <property type="entry name" value="HAD_Pase"/>
    <property type="match status" value="1"/>
</dbReference>
<evidence type="ECO:0000256" key="5">
    <source>
        <dbReference type="ARBA" id="ARBA00034778"/>
    </source>
</evidence>
<dbReference type="RefSeq" id="WP_163118861.1">
    <property type="nucleotide sequence ID" value="NZ_CP047588.1"/>
</dbReference>
<dbReference type="SFLD" id="SFLDS00003">
    <property type="entry name" value="Haloacid_Dehalogenase"/>
    <property type="match status" value="1"/>
</dbReference>
<name>A0A6C1FBF2_BUCUN</name>
<keyword evidence="4" id="KW-0460">Magnesium</keyword>
<accession>A0A6C1FBF2</accession>
<comment type="cofactor">
    <cofactor evidence="1">
        <name>Mg(2+)</name>
        <dbReference type="ChEBI" id="CHEBI:18420"/>
    </cofactor>
</comment>
<evidence type="ECO:0000313" key="7">
    <source>
        <dbReference type="Proteomes" id="UP000502958"/>
    </source>
</evidence>
<proteinExistence type="inferred from homology"/>
<dbReference type="PROSITE" id="PS01229">
    <property type="entry name" value="COF_2"/>
    <property type="match status" value="1"/>
</dbReference>
<reference evidence="6 7" key="1">
    <citation type="submission" date="2020-01" db="EMBL/GenBank/DDBJ databases">
        <title>Complete genome of Buchnera aphidicola isolated from Chaitophorus populeti.</title>
        <authorList>
            <person name="Park J."/>
            <person name="Xi H."/>
        </authorList>
    </citation>
    <scope>NUCLEOTIDE SEQUENCE [LARGE SCALE GENOMIC DNA]</scope>
    <source>
        <strain evidence="6 7">UsonBac</strain>
    </source>
</reference>
<dbReference type="SUPFAM" id="SSF56784">
    <property type="entry name" value="HAD-like"/>
    <property type="match status" value="1"/>
</dbReference>
<dbReference type="InterPro" id="IPR006379">
    <property type="entry name" value="HAD-SF_hydro_IIB"/>
</dbReference>
<dbReference type="InterPro" id="IPR023214">
    <property type="entry name" value="HAD_sf"/>
</dbReference>
<dbReference type="AlphaFoldDB" id="A0A6C1FBF2"/>
<dbReference type="InterPro" id="IPR036412">
    <property type="entry name" value="HAD-like_sf"/>
</dbReference>
<keyword evidence="3 6" id="KW-0378">Hydrolase</keyword>
<evidence type="ECO:0000256" key="4">
    <source>
        <dbReference type="ARBA" id="ARBA00022842"/>
    </source>
</evidence>